<sequence>MFKHKIGAALLRGRARGAGLTLGGLVALVVETGWVAGFGLVATLLVVVEWFMLVVVLVLGFALKVSLKIVIPLVPSAIGADKISFFLTFQTVDFLRLRVATAFYTKLRLRFENARFIPNCVWPFSSLLRIELELRDCNRASAFSVASPHLLALVSLASKPELPVSPSIYCTRVAVTRLLRSFRVAIDRGTSSLD</sequence>
<keyword evidence="1" id="KW-1133">Transmembrane helix</keyword>
<feature type="transmembrane region" description="Helical" evidence="1">
    <location>
        <begin position="33"/>
        <end position="63"/>
    </location>
</feature>
<keyword evidence="1" id="KW-0812">Transmembrane</keyword>
<gene>
    <name evidence="2" type="ORF">F2Q70_00017973</name>
</gene>
<evidence type="ECO:0000313" key="2">
    <source>
        <dbReference type="EMBL" id="KAF2564068.1"/>
    </source>
</evidence>
<reference evidence="2" key="1">
    <citation type="submission" date="2019-12" db="EMBL/GenBank/DDBJ databases">
        <title>Genome sequencing and annotation of Brassica cretica.</title>
        <authorList>
            <person name="Studholme D.J."/>
            <person name="Sarris P.F."/>
        </authorList>
    </citation>
    <scope>NUCLEOTIDE SEQUENCE</scope>
    <source>
        <strain evidence="2">PFS-102/07</strain>
        <tissue evidence="2">Leaf</tissue>
    </source>
</reference>
<dbReference type="EMBL" id="QGKY02001250">
    <property type="protein sequence ID" value="KAF2564068.1"/>
    <property type="molecule type" value="Genomic_DNA"/>
</dbReference>
<name>A0A8S9I3A5_BRACR</name>
<keyword evidence="1" id="KW-0472">Membrane</keyword>
<organism evidence="2">
    <name type="scientific">Brassica cretica</name>
    <name type="common">Mustard</name>
    <dbReference type="NCBI Taxonomy" id="69181"/>
    <lineage>
        <taxon>Eukaryota</taxon>
        <taxon>Viridiplantae</taxon>
        <taxon>Streptophyta</taxon>
        <taxon>Embryophyta</taxon>
        <taxon>Tracheophyta</taxon>
        <taxon>Spermatophyta</taxon>
        <taxon>Magnoliopsida</taxon>
        <taxon>eudicotyledons</taxon>
        <taxon>Gunneridae</taxon>
        <taxon>Pentapetalae</taxon>
        <taxon>rosids</taxon>
        <taxon>malvids</taxon>
        <taxon>Brassicales</taxon>
        <taxon>Brassicaceae</taxon>
        <taxon>Brassiceae</taxon>
        <taxon>Brassica</taxon>
    </lineage>
</organism>
<evidence type="ECO:0000256" key="1">
    <source>
        <dbReference type="SAM" id="Phobius"/>
    </source>
</evidence>
<proteinExistence type="predicted"/>
<dbReference type="AlphaFoldDB" id="A0A8S9I3A5"/>
<comment type="caution">
    <text evidence="2">The sequence shown here is derived from an EMBL/GenBank/DDBJ whole genome shotgun (WGS) entry which is preliminary data.</text>
</comment>
<protein>
    <submittedName>
        <fullName evidence="2">Uncharacterized protein</fullName>
    </submittedName>
</protein>
<accession>A0A8S9I3A5</accession>